<gene>
    <name evidence="2" type="ORF">HG15A2_15670</name>
</gene>
<reference evidence="2 3" key="1">
    <citation type="submission" date="2019-02" db="EMBL/GenBank/DDBJ databases">
        <title>Deep-cultivation of Planctomycetes and their phenomic and genomic characterization uncovers novel biology.</title>
        <authorList>
            <person name="Wiegand S."/>
            <person name="Jogler M."/>
            <person name="Boedeker C."/>
            <person name="Pinto D."/>
            <person name="Vollmers J."/>
            <person name="Rivas-Marin E."/>
            <person name="Kohn T."/>
            <person name="Peeters S.H."/>
            <person name="Heuer A."/>
            <person name="Rast P."/>
            <person name="Oberbeckmann S."/>
            <person name="Bunk B."/>
            <person name="Jeske O."/>
            <person name="Meyerdierks A."/>
            <person name="Storesund J.E."/>
            <person name="Kallscheuer N."/>
            <person name="Luecker S."/>
            <person name="Lage O.M."/>
            <person name="Pohl T."/>
            <person name="Merkel B.J."/>
            <person name="Hornburger P."/>
            <person name="Mueller R.-W."/>
            <person name="Bruemmer F."/>
            <person name="Labrenz M."/>
            <person name="Spormann A.M."/>
            <person name="Op den Camp H."/>
            <person name="Overmann J."/>
            <person name="Amann R."/>
            <person name="Jetten M.S.M."/>
            <person name="Mascher T."/>
            <person name="Medema M.H."/>
            <person name="Devos D.P."/>
            <person name="Kaster A.-K."/>
            <person name="Ovreas L."/>
            <person name="Rohde M."/>
            <person name="Galperin M.Y."/>
            <person name="Jogler C."/>
        </authorList>
    </citation>
    <scope>NUCLEOTIDE SEQUENCE [LARGE SCALE GENOMIC DNA]</scope>
    <source>
        <strain evidence="2 3">HG15A2</strain>
    </source>
</reference>
<sequence length="325" mass="35865">MNTETEQSPDDAILKQDKTSTVPMLRGFRWQLIPVSFIGLVGCLSLGLGLFAGLIMAYIAMTGQPLYEPGPTRVDTQGVATMFGGVAVGLVLIYSARQWWRGHWLKSILLIVLCVGVGKGIELVTKAVNSSPQRLERKPTESNAKALIPFDVPESNLTVMLPKQPTAEHLVANTELGLVGIQLYETEETISGSSTFVCYAVSVNTYTDGFIESIASENDGDFLKGLAVGGLRKRPGSKVIARKTTMLYGLPGVAERIVMPGGRTDELRKDMPVVVHRHYYQEEDRVYSFQILTLETMYEKAPEEFNRIADEFFGSISTRVRSEVH</sequence>
<protein>
    <submittedName>
        <fullName evidence="2">Uncharacterized protein</fullName>
    </submittedName>
</protein>
<feature type="transmembrane region" description="Helical" evidence="1">
    <location>
        <begin position="32"/>
        <end position="59"/>
    </location>
</feature>
<keyword evidence="1" id="KW-1133">Transmembrane helix</keyword>
<accession>A0A517MTT2</accession>
<keyword evidence="1" id="KW-0812">Transmembrane</keyword>
<keyword evidence="3" id="KW-1185">Reference proteome</keyword>
<evidence type="ECO:0000313" key="2">
    <source>
        <dbReference type="EMBL" id="QDS98294.1"/>
    </source>
</evidence>
<dbReference type="Proteomes" id="UP000319852">
    <property type="component" value="Chromosome"/>
</dbReference>
<evidence type="ECO:0000256" key="1">
    <source>
        <dbReference type="SAM" id="Phobius"/>
    </source>
</evidence>
<name>A0A517MTT2_9BACT</name>
<proteinExistence type="predicted"/>
<dbReference type="RefSeq" id="WP_145059322.1">
    <property type="nucleotide sequence ID" value="NZ_CP036263.1"/>
</dbReference>
<dbReference type="KEGG" id="amob:HG15A2_15670"/>
<dbReference type="AlphaFoldDB" id="A0A517MTT2"/>
<feature type="transmembrane region" description="Helical" evidence="1">
    <location>
        <begin position="108"/>
        <end position="128"/>
    </location>
</feature>
<dbReference type="EMBL" id="CP036263">
    <property type="protein sequence ID" value="QDS98294.1"/>
    <property type="molecule type" value="Genomic_DNA"/>
</dbReference>
<dbReference type="OrthoDB" id="9835148at2"/>
<keyword evidence="1" id="KW-0472">Membrane</keyword>
<organism evidence="2 3">
    <name type="scientific">Adhaeretor mobilis</name>
    <dbReference type="NCBI Taxonomy" id="1930276"/>
    <lineage>
        <taxon>Bacteria</taxon>
        <taxon>Pseudomonadati</taxon>
        <taxon>Planctomycetota</taxon>
        <taxon>Planctomycetia</taxon>
        <taxon>Pirellulales</taxon>
        <taxon>Lacipirellulaceae</taxon>
        <taxon>Adhaeretor</taxon>
    </lineage>
</organism>
<feature type="transmembrane region" description="Helical" evidence="1">
    <location>
        <begin position="79"/>
        <end position="96"/>
    </location>
</feature>
<evidence type="ECO:0000313" key="3">
    <source>
        <dbReference type="Proteomes" id="UP000319852"/>
    </source>
</evidence>